<sequence length="221" mass="24266">MEVLSVVTVPFEAFVPVFHGRYARTDGPLDRSNIVNVGLQVADGQAGEYSLEVASIDAWSIGTEEPKPGTIAAHEGRTEALAKTLAKSPTAETLVRTLRSSERVLVVAEPLVSDDYGKLASIQRGRLVAVLEELAARDLRVIHVLGERATLAAGRQLDSKATQALRDRWDLPTGSWSCTLIGKDGGIKKRWQRPIDPQNAFELIDVMPMRRSEARRRSGER</sequence>
<feature type="domain" description="NADH:ubiquinone oxidoreductase intermediate-associated protein 30" evidence="2">
    <location>
        <begin position="6"/>
        <end position="53"/>
    </location>
</feature>
<reference evidence="4 5" key="1">
    <citation type="submission" date="2019-02" db="EMBL/GenBank/DDBJ databases">
        <title>Deep-cultivation of Planctomycetes and their phenomic and genomic characterization uncovers novel biology.</title>
        <authorList>
            <person name="Wiegand S."/>
            <person name="Jogler M."/>
            <person name="Boedeker C."/>
            <person name="Pinto D."/>
            <person name="Vollmers J."/>
            <person name="Rivas-Marin E."/>
            <person name="Kohn T."/>
            <person name="Peeters S.H."/>
            <person name="Heuer A."/>
            <person name="Rast P."/>
            <person name="Oberbeckmann S."/>
            <person name="Bunk B."/>
            <person name="Jeske O."/>
            <person name="Meyerdierks A."/>
            <person name="Storesund J.E."/>
            <person name="Kallscheuer N."/>
            <person name="Luecker S."/>
            <person name="Lage O.M."/>
            <person name="Pohl T."/>
            <person name="Merkel B.J."/>
            <person name="Hornburger P."/>
            <person name="Mueller R.-W."/>
            <person name="Bruemmer F."/>
            <person name="Labrenz M."/>
            <person name="Spormann A.M."/>
            <person name="Op den Camp H."/>
            <person name="Overmann J."/>
            <person name="Amann R."/>
            <person name="Jetten M.S.M."/>
            <person name="Mascher T."/>
            <person name="Medema M.H."/>
            <person name="Devos D.P."/>
            <person name="Kaster A.-K."/>
            <person name="Ovreas L."/>
            <person name="Rohde M."/>
            <person name="Galperin M.Y."/>
            <person name="Jogler C."/>
        </authorList>
    </citation>
    <scope>NUCLEOTIDE SEQUENCE [LARGE SCALE GENOMIC DNA]</scope>
    <source>
        <strain evidence="4 5">Poly30</strain>
    </source>
</reference>
<dbReference type="InterPro" id="IPR013857">
    <property type="entry name" value="NADH-UbQ_OxRdtase-assoc_prot30"/>
</dbReference>
<dbReference type="EMBL" id="CP036434">
    <property type="protein sequence ID" value="QDV04737.1"/>
    <property type="molecule type" value="Genomic_DNA"/>
</dbReference>
<dbReference type="Pfam" id="PF13778">
    <property type="entry name" value="DUF4174"/>
    <property type="match status" value="1"/>
</dbReference>
<proteinExistence type="predicted"/>
<dbReference type="Proteomes" id="UP000320390">
    <property type="component" value="Chromosome"/>
</dbReference>
<evidence type="ECO:0000313" key="5">
    <source>
        <dbReference type="Proteomes" id="UP000320390"/>
    </source>
</evidence>
<accession>A0A518EKW3</accession>
<organism evidence="4 5">
    <name type="scientific">Saltatorellus ferox</name>
    <dbReference type="NCBI Taxonomy" id="2528018"/>
    <lineage>
        <taxon>Bacteria</taxon>
        <taxon>Pseudomonadati</taxon>
        <taxon>Planctomycetota</taxon>
        <taxon>Planctomycetia</taxon>
        <taxon>Planctomycetia incertae sedis</taxon>
        <taxon>Saltatorellus</taxon>
    </lineage>
</organism>
<dbReference type="RefSeq" id="WP_145194185.1">
    <property type="nucleotide sequence ID" value="NZ_CP036434.1"/>
</dbReference>
<dbReference type="Pfam" id="PF08547">
    <property type="entry name" value="CIA30"/>
    <property type="match status" value="1"/>
</dbReference>
<dbReference type="InterPro" id="IPR025232">
    <property type="entry name" value="DUF4174"/>
</dbReference>
<feature type="domain" description="DUF4174" evidence="3">
    <location>
        <begin position="98"/>
        <end position="213"/>
    </location>
</feature>
<evidence type="ECO:0000259" key="3">
    <source>
        <dbReference type="Pfam" id="PF13778"/>
    </source>
</evidence>
<protein>
    <submittedName>
        <fullName evidence="4">Complex I intermediate-associated protein 30 (CIA30)</fullName>
    </submittedName>
</protein>
<evidence type="ECO:0000313" key="4">
    <source>
        <dbReference type="EMBL" id="QDV04737.1"/>
    </source>
</evidence>
<name>A0A518EKW3_9BACT</name>
<evidence type="ECO:0000256" key="1">
    <source>
        <dbReference type="ARBA" id="ARBA00022729"/>
    </source>
</evidence>
<dbReference type="AlphaFoldDB" id="A0A518EKW3"/>
<gene>
    <name evidence="4" type="ORF">Poly30_02300</name>
</gene>
<keyword evidence="5" id="KW-1185">Reference proteome</keyword>
<evidence type="ECO:0000259" key="2">
    <source>
        <dbReference type="Pfam" id="PF08547"/>
    </source>
</evidence>
<dbReference type="OrthoDB" id="7362103at2"/>
<keyword evidence="1" id="KW-0732">Signal</keyword>